<gene>
    <name evidence="2" type="ORF">MPSI1_000925</name>
</gene>
<dbReference type="Proteomes" id="UP001214628">
    <property type="component" value="Chromosome 1"/>
</dbReference>
<feature type="compositionally biased region" description="Basic and acidic residues" evidence="1">
    <location>
        <begin position="276"/>
        <end position="285"/>
    </location>
</feature>
<feature type="compositionally biased region" description="Basic and acidic residues" evidence="1">
    <location>
        <begin position="199"/>
        <end position="208"/>
    </location>
</feature>
<feature type="compositionally biased region" description="Basic and acidic residues" evidence="1">
    <location>
        <begin position="8"/>
        <end position="25"/>
    </location>
</feature>
<evidence type="ECO:0000256" key="1">
    <source>
        <dbReference type="SAM" id="MobiDB-lite"/>
    </source>
</evidence>
<feature type="compositionally biased region" description="Basic residues" evidence="1">
    <location>
        <begin position="189"/>
        <end position="198"/>
    </location>
</feature>
<dbReference type="EMBL" id="CP118375">
    <property type="protein sequence ID" value="WFD42284.1"/>
    <property type="molecule type" value="Genomic_DNA"/>
</dbReference>
<name>A0AAF0JDD5_9BASI</name>
<feature type="region of interest" description="Disordered" evidence="1">
    <location>
        <begin position="1"/>
        <end position="28"/>
    </location>
</feature>
<feature type="region of interest" description="Disordered" evidence="1">
    <location>
        <begin position="41"/>
        <end position="125"/>
    </location>
</feature>
<keyword evidence="3" id="KW-1185">Reference proteome</keyword>
<feature type="region of interest" description="Disordered" evidence="1">
    <location>
        <begin position="143"/>
        <end position="217"/>
    </location>
</feature>
<dbReference type="InterPro" id="IPR017956">
    <property type="entry name" value="AT_hook_DNA-bd_motif"/>
</dbReference>
<dbReference type="SMART" id="SM00384">
    <property type="entry name" value="AT_hook"/>
    <property type="match status" value="3"/>
</dbReference>
<dbReference type="AlphaFoldDB" id="A0AAF0JDD5"/>
<feature type="region of interest" description="Disordered" evidence="1">
    <location>
        <begin position="393"/>
        <end position="416"/>
    </location>
</feature>
<proteinExistence type="predicted"/>
<dbReference type="GO" id="GO:0003677">
    <property type="term" value="F:DNA binding"/>
    <property type="evidence" value="ECO:0007669"/>
    <property type="project" value="InterPro"/>
</dbReference>
<feature type="region of interest" description="Disordered" evidence="1">
    <location>
        <begin position="276"/>
        <end position="299"/>
    </location>
</feature>
<reference evidence="2" key="1">
    <citation type="submission" date="2023-02" db="EMBL/GenBank/DDBJ databases">
        <title>Mating type loci evolution in Malassezia.</title>
        <authorList>
            <person name="Coelho M.A."/>
        </authorList>
    </citation>
    <scope>NUCLEOTIDE SEQUENCE</scope>
    <source>
        <strain evidence="2">CBS 14136</strain>
    </source>
</reference>
<feature type="compositionally biased region" description="Polar residues" evidence="1">
    <location>
        <begin position="144"/>
        <end position="175"/>
    </location>
</feature>
<evidence type="ECO:0000313" key="3">
    <source>
        <dbReference type="Proteomes" id="UP001214628"/>
    </source>
</evidence>
<accession>A0AAF0JDD5</accession>
<organism evidence="2 3">
    <name type="scientific">Malassezia psittaci</name>
    <dbReference type="NCBI Taxonomy" id="1821823"/>
    <lineage>
        <taxon>Eukaryota</taxon>
        <taxon>Fungi</taxon>
        <taxon>Dikarya</taxon>
        <taxon>Basidiomycota</taxon>
        <taxon>Ustilaginomycotina</taxon>
        <taxon>Malasseziomycetes</taxon>
        <taxon>Malasseziales</taxon>
        <taxon>Malasseziaceae</taxon>
        <taxon>Malassezia</taxon>
    </lineage>
</organism>
<sequence>MAGRSFNVRREELGHGARGSDDNPFGREVGVSAFENFYNAFIGNQPRRRPVPEKSASPGPSTRYTESVPMHSTPIRTSATSSRHHLGTKGKEKRTDIQTPAIKRPRGRPRKYPVNEPRALPSCSSSIEKNAKLILDRQSRISEDPQTLDSSHVSFQESDQSAPANRNATSRSSDVMLSHDNEPSNQSVSKRKRGRPRKYPIDPNKEALKAATKAAASITPWRRVEATDRPPVYPETHVMIPIQRRPMQSLWNSPVKIKPVPRPSWMYYKRPLRADLEPKRPDGLKPEPLPTAPPGRRGRTRLNHAELAHWQLVCRARRNQLDPQALWTACVERWRKGGQSLARDAKRDRGLDAASKRNFHGANHAQVENGLSTNIETQEEARPVPNAQQLENLYDPSQTTHEIFSGDSSEGYETAE</sequence>
<protein>
    <submittedName>
        <fullName evidence="2">Uncharacterized protein</fullName>
    </submittedName>
</protein>
<feature type="compositionally biased region" description="Polar residues" evidence="1">
    <location>
        <begin position="393"/>
        <end position="408"/>
    </location>
</feature>
<evidence type="ECO:0000313" key="2">
    <source>
        <dbReference type="EMBL" id="WFD42284.1"/>
    </source>
</evidence>